<keyword evidence="1" id="KW-1133">Transmembrane helix</keyword>
<organism evidence="3 4">
    <name type="scientific">Corynebacterium pygosceleis</name>
    <dbReference type="NCBI Taxonomy" id="2800406"/>
    <lineage>
        <taxon>Bacteria</taxon>
        <taxon>Bacillati</taxon>
        <taxon>Actinomycetota</taxon>
        <taxon>Actinomycetes</taxon>
        <taxon>Mycobacteriales</taxon>
        <taxon>Corynebacteriaceae</taxon>
        <taxon>Corynebacterium</taxon>
    </lineage>
</organism>
<dbReference type="Proteomes" id="UP001071478">
    <property type="component" value="Unassembled WGS sequence"/>
</dbReference>
<dbReference type="InterPro" id="IPR052913">
    <property type="entry name" value="Glycopeptide_resist_protein"/>
</dbReference>
<gene>
    <name evidence="3" type="ORF">OS129_08685</name>
</gene>
<dbReference type="Pfam" id="PF04294">
    <property type="entry name" value="VanW"/>
    <property type="match status" value="1"/>
</dbReference>
<sequence length="572" mass="60095">MHSADSPSTVPAADPSSGRRRPWVIVLGVLAGALVLFCAVYGADYLLSKGKVPRGVTVAGVDIGGMAPEDAGARLSGELDASLASPVTVTAGAADSVLDPVHAGLRPNWAATVAAAGEQPLDPVERFRGLFGEREVGIVSDVDDAALDAEIERLTAELMIPPTEGGVSLEAGEVRVTEPVSGQDVDPELLRERITTDWLNPDGVHATVTVTEPVIGEKEVSTVAGGPAAAAVSGPVVAHGIDGVDGVIPVERMGEVVQFRRDGDALRTDVDVDLARDILLENLAGTEVPVKNARISFTGGGRTVTPHSDGRTLDREALMDGLRERITGREPKEFDARYTDEPASFTTADAEKATFDETVSEFTTTGFSYASGVNIHRVAQMVDGAVVAPGQVFSLNGYTGPRGTAQGFVESGIILNGHADTAVGGGISQFATTLYNAAYFAGFDDVAHTPHSYYISRYPAGREATVFEGLIDLQFRNNSPYPVMINASTGDNSVTVTMTGVKTVNVESVPGGRWAETRPTRITLTDDNCVPSSGAPGFTTSDTRIIRDLNGSEIDRQSQTTVYDPSPIIRCG</sequence>
<protein>
    <submittedName>
        <fullName evidence="3">VanW family protein</fullName>
    </submittedName>
</protein>
<keyword evidence="1" id="KW-0812">Transmembrane</keyword>
<comment type="caution">
    <text evidence="3">The sequence shown here is derived from an EMBL/GenBank/DDBJ whole genome shotgun (WGS) entry which is preliminary data.</text>
</comment>
<accession>A0A9Q4GJ04</accession>
<evidence type="ECO:0000313" key="3">
    <source>
        <dbReference type="EMBL" id="MCX7468948.1"/>
    </source>
</evidence>
<feature type="transmembrane region" description="Helical" evidence="1">
    <location>
        <begin position="23"/>
        <end position="47"/>
    </location>
</feature>
<dbReference type="AlphaFoldDB" id="A0A9Q4GJ04"/>
<reference evidence="3" key="1">
    <citation type="submission" date="2022-11" db="EMBL/GenBank/DDBJ databases">
        <title>Corynebacterium sp. isolated from Penguins.</title>
        <authorList>
            <person name="Sedlar K."/>
            <person name="Svec P."/>
        </authorList>
    </citation>
    <scope>NUCLEOTIDE SEQUENCE</scope>
    <source>
        <strain evidence="3">P7374</strain>
    </source>
</reference>
<feature type="domain" description="YoaR-like putative peptidoglycan binding" evidence="2">
    <location>
        <begin position="251"/>
        <end position="334"/>
    </location>
</feature>
<proteinExistence type="predicted"/>
<name>A0A9Q4GJ04_9CORY</name>
<keyword evidence="1" id="KW-0472">Membrane</keyword>
<evidence type="ECO:0000256" key="1">
    <source>
        <dbReference type="SAM" id="Phobius"/>
    </source>
</evidence>
<dbReference type="InterPro" id="IPR022029">
    <property type="entry name" value="YoaR-like_PG-bd"/>
</dbReference>
<dbReference type="EMBL" id="JAPMKU010000004">
    <property type="protein sequence ID" value="MCX7468948.1"/>
    <property type="molecule type" value="Genomic_DNA"/>
</dbReference>
<evidence type="ECO:0000259" key="2">
    <source>
        <dbReference type="Pfam" id="PF12229"/>
    </source>
</evidence>
<dbReference type="InterPro" id="IPR007391">
    <property type="entry name" value="Vancomycin_resist_VanW"/>
</dbReference>
<dbReference type="Pfam" id="PF12229">
    <property type="entry name" value="PG_binding_4"/>
    <property type="match status" value="1"/>
</dbReference>
<dbReference type="PANTHER" id="PTHR35788:SF1">
    <property type="entry name" value="EXPORTED PROTEIN"/>
    <property type="match status" value="1"/>
</dbReference>
<evidence type="ECO:0000313" key="4">
    <source>
        <dbReference type="Proteomes" id="UP001071478"/>
    </source>
</evidence>
<dbReference type="PANTHER" id="PTHR35788">
    <property type="entry name" value="EXPORTED PROTEIN-RELATED"/>
    <property type="match status" value="1"/>
</dbReference>